<proteinExistence type="predicted"/>
<comment type="caution">
    <text evidence="1">The sequence shown here is derived from an EMBL/GenBank/DDBJ whole genome shotgun (WGS) entry which is preliminary data.</text>
</comment>
<reference evidence="1 2" key="1">
    <citation type="submission" date="2019-02" db="EMBL/GenBank/DDBJ databases">
        <title>Deep-cultivation of Planctomycetes and their phenomic and genomic characterization uncovers novel biology.</title>
        <authorList>
            <person name="Wiegand S."/>
            <person name="Jogler M."/>
            <person name="Boedeker C."/>
            <person name="Pinto D."/>
            <person name="Vollmers J."/>
            <person name="Rivas-Marin E."/>
            <person name="Kohn T."/>
            <person name="Peeters S.H."/>
            <person name="Heuer A."/>
            <person name="Rast P."/>
            <person name="Oberbeckmann S."/>
            <person name="Bunk B."/>
            <person name="Jeske O."/>
            <person name="Meyerdierks A."/>
            <person name="Storesund J.E."/>
            <person name="Kallscheuer N."/>
            <person name="Luecker S."/>
            <person name="Lage O.M."/>
            <person name="Pohl T."/>
            <person name="Merkel B.J."/>
            <person name="Hornburger P."/>
            <person name="Mueller R.-W."/>
            <person name="Bruemmer F."/>
            <person name="Labrenz M."/>
            <person name="Spormann A.M."/>
            <person name="Op Den Camp H."/>
            <person name="Overmann J."/>
            <person name="Amann R."/>
            <person name="Jetten M.S.M."/>
            <person name="Mascher T."/>
            <person name="Medema M.H."/>
            <person name="Devos D.P."/>
            <person name="Kaster A.-K."/>
            <person name="Ovreas L."/>
            <person name="Rohde M."/>
            <person name="Galperin M.Y."/>
            <person name="Jogler C."/>
        </authorList>
    </citation>
    <scope>NUCLEOTIDE SEQUENCE [LARGE SCALE GENOMIC DNA]</scope>
    <source>
        <strain evidence="1 2">Pla100</strain>
    </source>
</reference>
<protein>
    <submittedName>
        <fullName evidence="1">Uncharacterized protein</fullName>
    </submittedName>
</protein>
<dbReference type="EMBL" id="SJPM01000006">
    <property type="protein sequence ID" value="TWT95774.1"/>
    <property type="molecule type" value="Genomic_DNA"/>
</dbReference>
<evidence type="ECO:0000313" key="1">
    <source>
        <dbReference type="EMBL" id="TWT95774.1"/>
    </source>
</evidence>
<organism evidence="1 2">
    <name type="scientific">Neorhodopirellula pilleata</name>
    <dbReference type="NCBI Taxonomy" id="2714738"/>
    <lineage>
        <taxon>Bacteria</taxon>
        <taxon>Pseudomonadati</taxon>
        <taxon>Planctomycetota</taxon>
        <taxon>Planctomycetia</taxon>
        <taxon>Pirellulales</taxon>
        <taxon>Pirellulaceae</taxon>
        <taxon>Neorhodopirellula</taxon>
    </lineage>
</organism>
<dbReference type="AlphaFoldDB" id="A0A5C6A780"/>
<gene>
    <name evidence="1" type="ORF">Pla100_34160</name>
</gene>
<dbReference type="Proteomes" id="UP000316213">
    <property type="component" value="Unassembled WGS sequence"/>
</dbReference>
<evidence type="ECO:0000313" key="2">
    <source>
        <dbReference type="Proteomes" id="UP000316213"/>
    </source>
</evidence>
<sequence>MLPETGTISKREAVDGINIDLSRKRTANLVVRTDREVFHSIAWMQIR</sequence>
<keyword evidence="2" id="KW-1185">Reference proteome</keyword>
<name>A0A5C6A780_9BACT</name>
<accession>A0A5C6A780</accession>